<dbReference type="Gene3D" id="1.20.1250.20">
    <property type="entry name" value="MFS general substrate transporter like domains"/>
    <property type="match status" value="1"/>
</dbReference>
<dbReference type="InterPro" id="IPR008509">
    <property type="entry name" value="MOT2/MFSD5"/>
</dbReference>
<name>A0ABN9Y5L4_9DINO</name>
<evidence type="ECO:0000256" key="2">
    <source>
        <dbReference type="ARBA" id="ARBA00004651"/>
    </source>
</evidence>
<feature type="transmembrane region" description="Helical" evidence="12">
    <location>
        <begin position="126"/>
        <end position="146"/>
    </location>
</feature>
<gene>
    <name evidence="13" type="ORF">PCOR1329_LOCUS82730</name>
</gene>
<keyword evidence="4" id="KW-0813">Transport</keyword>
<feature type="transmembrane region" description="Helical" evidence="12">
    <location>
        <begin position="101"/>
        <end position="120"/>
    </location>
</feature>
<evidence type="ECO:0000256" key="7">
    <source>
        <dbReference type="ARBA" id="ARBA00022989"/>
    </source>
</evidence>
<keyword evidence="7 12" id="KW-1133">Transmembrane helix</keyword>
<dbReference type="SUPFAM" id="SSF103473">
    <property type="entry name" value="MFS general substrate transporter"/>
    <property type="match status" value="1"/>
</dbReference>
<evidence type="ECO:0000256" key="10">
    <source>
        <dbReference type="ARBA" id="ARBA00030646"/>
    </source>
</evidence>
<comment type="function">
    <text evidence="1">Mediates high-affinity intracellular uptake of the rare oligo-element molybdenum.</text>
</comment>
<dbReference type="EMBL" id="CAUYUJ010021926">
    <property type="protein sequence ID" value="CAK0907850.1"/>
    <property type="molecule type" value="Genomic_DNA"/>
</dbReference>
<organism evidence="13 14">
    <name type="scientific">Prorocentrum cordatum</name>
    <dbReference type="NCBI Taxonomy" id="2364126"/>
    <lineage>
        <taxon>Eukaryota</taxon>
        <taxon>Sar</taxon>
        <taxon>Alveolata</taxon>
        <taxon>Dinophyceae</taxon>
        <taxon>Prorocentrales</taxon>
        <taxon>Prorocentraceae</taxon>
        <taxon>Prorocentrum</taxon>
    </lineage>
</organism>
<evidence type="ECO:0000256" key="1">
    <source>
        <dbReference type="ARBA" id="ARBA00003019"/>
    </source>
</evidence>
<dbReference type="PANTHER" id="PTHR23516">
    <property type="entry name" value="SAM (S-ADENOSYL METHIONINE) TRANSPORTER"/>
    <property type="match status" value="1"/>
</dbReference>
<evidence type="ECO:0000256" key="6">
    <source>
        <dbReference type="ARBA" id="ARBA00022692"/>
    </source>
</evidence>
<comment type="caution">
    <text evidence="13">The sequence shown here is derived from an EMBL/GenBank/DDBJ whole genome shotgun (WGS) entry which is preliminary data.</text>
</comment>
<comment type="subcellular location">
    <subcellularLocation>
        <location evidence="2">Cell membrane</location>
        <topology evidence="2">Multi-pass membrane protein</topology>
    </subcellularLocation>
</comment>
<reference evidence="13" key="1">
    <citation type="submission" date="2023-10" db="EMBL/GenBank/DDBJ databases">
        <authorList>
            <person name="Chen Y."/>
            <person name="Shah S."/>
            <person name="Dougan E. K."/>
            <person name="Thang M."/>
            <person name="Chan C."/>
        </authorList>
    </citation>
    <scope>NUCLEOTIDE SEQUENCE [LARGE SCALE GENOMIC DNA]</scope>
</reference>
<evidence type="ECO:0000256" key="8">
    <source>
        <dbReference type="ARBA" id="ARBA00023065"/>
    </source>
</evidence>
<dbReference type="InterPro" id="IPR036259">
    <property type="entry name" value="MFS_trans_sf"/>
</dbReference>
<evidence type="ECO:0000313" key="14">
    <source>
        <dbReference type="Proteomes" id="UP001189429"/>
    </source>
</evidence>
<keyword evidence="6 12" id="KW-0812">Transmembrane</keyword>
<dbReference type="PANTHER" id="PTHR23516:SF1">
    <property type="entry name" value="MOLYBDATE-ANION TRANSPORTER"/>
    <property type="match status" value="1"/>
</dbReference>
<keyword evidence="9 12" id="KW-0472">Membrane</keyword>
<dbReference type="Proteomes" id="UP001189429">
    <property type="component" value="Unassembled WGS sequence"/>
</dbReference>
<evidence type="ECO:0000256" key="9">
    <source>
        <dbReference type="ARBA" id="ARBA00023136"/>
    </source>
</evidence>
<protein>
    <recommendedName>
        <fullName evidence="3">Molybdate-anion transporter</fullName>
    </recommendedName>
    <alternativeName>
        <fullName evidence="10">Major facilitator superfamily domain-containing protein 5</fullName>
    </alternativeName>
    <alternativeName>
        <fullName evidence="11">Molybdate transporter 2 homolog</fullName>
    </alternativeName>
</protein>
<keyword evidence="14" id="KW-1185">Reference proteome</keyword>
<keyword evidence="8" id="KW-0406">Ion transport</keyword>
<evidence type="ECO:0000256" key="3">
    <source>
        <dbReference type="ARBA" id="ARBA00021242"/>
    </source>
</evidence>
<evidence type="ECO:0000256" key="5">
    <source>
        <dbReference type="ARBA" id="ARBA00022475"/>
    </source>
</evidence>
<accession>A0ABN9Y5L4</accession>
<feature type="transmembrane region" description="Helical" evidence="12">
    <location>
        <begin position="183"/>
        <end position="202"/>
    </location>
</feature>
<proteinExistence type="predicted"/>
<evidence type="ECO:0000256" key="11">
    <source>
        <dbReference type="ARBA" id="ARBA00032555"/>
    </source>
</evidence>
<evidence type="ECO:0000256" key="4">
    <source>
        <dbReference type="ARBA" id="ARBA00022448"/>
    </source>
</evidence>
<evidence type="ECO:0000256" key="12">
    <source>
        <dbReference type="SAM" id="Phobius"/>
    </source>
</evidence>
<feature type="transmembrane region" description="Helical" evidence="12">
    <location>
        <begin position="36"/>
        <end position="58"/>
    </location>
</feature>
<keyword evidence="5" id="KW-1003">Cell membrane</keyword>
<dbReference type="Pfam" id="PF05631">
    <property type="entry name" value="MFS_5"/>
    <property type="match status" value="1"/>
</dbReference>
<evidence type="ECO:0000313" key="13">
    <source>
        <dbReference type="EMBL" id="CAK0907850.1"/>
    </source>
</evidence>
<sequence length="229" mass="25352">MFYVASSWSENYGESGGQAGGNFSRAFDAILSDRRITLCGLICSSFESSMFIFVFNWTPCLMEPDQPVPPFGHIFSGFMIFCLLGTRVYAYLSGSFSVEQIGLMVMIVSGVCHMVAFLFQDVMVRFVAFLVFEACVGLYFPMMGTLKGDIVPEDMRSTIYNIYRLPLNVLVLLPLLMNFSISTTFTVTTAILCVASFSAFNLMSMPKKGEKAVDLEMEAARVGQASDNL</sequence>
<feature type="transmembrane region" description="Helical" evidence="12">
    <location>
        <begin position="70"/>
        <end position="89"/>
    </location>
</feature>